<dbReference type="WBParaSite" id="JU765_v2.g49.t2">
    <property type="protein sequence ID" value="JU765_v2.g49.t2"/>
    <property type="gene ID" value="JU765_v2.g49"/>
</dbReference>
<reference evidence="2" key="1">
    <citation type="submission" date="2022-11" db="UniProtKB">
        <authorList>
            <consortium name="WormBaseParasite"/>
        </authorList>
    </citation>
    <scope>IDENTIFICATION</scope>
</reference>
<organism evidence="1 2">
    <name type="scientific">Panagrolaimus sp. JU765</name>
    <dbReference type="NCBI Taxonomy" id="591449"/>
    <lineage>
        <taxon>Eukaryota</taxon>
        <taxon>Metazoa</taxon>
        <taxon>Ecdysozoa</taxon>
        <taxon>Nematoda</taxon>
        <taxon>Chromadorea</taxon>
        <taxon>Rhabditida</taxon>
        <taxon>Tylenchina</taxon>
        <taxon>Panagrolaimomorpha</taxon>
        <taxon>Panagrolaimoidea</taxon>
        <taxon>Panagrolaimidae</taxon>
        <taxon>Panagrolaimus</taxon>
    </lineage>
</organism>
<evidence type="ECO:0000313" key="2">
    <source>
        <dbReference type="WBParaSite" id="JU765_v2.g49.t2"/>
    </source>
</evidence>
<evidence type="ECO:0000313" key="1">
    <source>
        <dbReference type="Proteomes" id="UP000887576"/>
    </source>
</evidence>
<protein>
    <submittedName>
        <fullName evidence="2">Epoxide hydrolase</fullName>
    </submittedName>
</protein>
<dbReference type="Proteomes" id="UP000887576">
    <property type="component" value="Unplaced"/>
</dbReference>
<accession>A0AC34RAG9</accession>
<sequence>MGLKLIVLGFVVVFGAYFTHFLLQPDLSPVEFPKNGYFGPGNPKPDDPTISPFKINVSDELLDDLKNRLKNTRIGHEQLEDVPDFTYDVQDFTYGFNLKTLEKFKTYWLEKYDWRKAEQQLNNFPQFMTQIEGLKIHFIHAKPAKKYSKVIPLLMVHGWPGNVYEFYKIIPMLTNPNSFLDEKVDFAFEVIAPSIPGYGWSEASHKAGLDQIATARIFNKLMTDRLKFKKYMVQGGDWGSLVVSNIGRMYPENIYGVHVNMAFDMSTKGFILQMIGSYFPSLVFKDKESATFSMKNFLFEFIKEGGYMHIQATKPDTVGVGLNDSPIGLMT</sequence>
<proteinExistence type="predicted"/>
<name>A0AC34RAG9_9BILA</name>